<dbReference type="EMBL" id="JAGPNK010000001">
    <property type="protein sequence ID" value="KAH7328856.1"/>
    <property type="molecule type" value="Genomic_DNA"/>
</dbReference>
<proteinExistence type="predicted"/>
<sequence>MPTAATTRIKGQSVCQRRPEEDQGRAIASLGHSASPPPSKRFHPLSTDPDPSLPQSGKPHREALSLHTECILVACRSSSHFTKHVPSSGPIVFRPTSSGPDISIRPLTPVHTTSGAPCHTCSPIHTHPDLSNMTQKGPVDDCHPYTHKVWDGGKGGGYHLPQPPVLGPLTTT</sequence>
<dbReference type="Proteomes" id="UP000813444">
    <property type="component" value="Unassembled WGS sequence"/>
</dbReference>
<accession>A0A8K0T3T9</accession>
<evidence type="ECO:0000313" key="3">
    <source>
        <dbReference type="Proteomes" id="UP000813444"/>
    </source>
</evidence>
<feature type="compositionally biased region" description="Polar residues" evidence="1">
    <location>
        <begin position="1"/>
        <end position="15"/>
    </location>
</feature>
<feature type="region of interest" description="Disordered" evidence="1">
    <location>
        <begin position="1"/>
        <end position="62"/>
    </location>
</feature>
<gene>
    <name evidence="2" type="ORF">B0I35DRAFT_29034</name>
</gene>
<comment type="caution">
    <text evidence="2">The sequence shown here is derived from an EMBL/GenBank/DDBJ whole genome shotgun (WGS) entry which is preliminary data.</text>
</comment>
<dbReference type="AlphaFoldDB" id="A0A8K0T3T9"/>
<reference evidence="2" key="1">
    <citation type="journal article" date="2021" name="Nat. Commun.">
        <title>Genetic determinants of endophytism in the Arabidopsis root mycobiome.</title>
        <authorList>
            <person name="Mesny F."/>
            <person name="Miyauchi S."/>
            <person name="Thiergart T."/>
            <person name="Pickel B."/>
            <person name="Atanasova L."/>
            <person name="Karlsson M."/>
            <person name="Huettel B."/>
            <person name="Barry K.W."/>
            <person name="Haridas S."/>
            <person name="Chen C."/>
            <person name="Bauer D."/>
            <person name="Andreopoulos W."/>
            <person name="Pangilinan J."/>
            <person name="LaButti K."/>
            <person name="Riley R."/>
            <person name="Lipzen A."/>
            <person name="Clum A."/>
            <person name="Drula E."/>
            <person name="Henrissat B."/>
            <person name="Kohler A."/>
            <person name="Grigoriev I.V."/>
            <person name="Martin F.M."/>
            <person name="Hacquard S."/>
        </authorList>
    </citation>
    <scope>NUCLEOTIDE SEQUENCE</scope>
    <source>
        <strain evidence="2">MPI-CAGE-CH-0235</strain>
    </source>
</reference>
<organism evidence="2 3">
    <name type="scientific">Stachybotrys elegans</name>
    <dbReference type="NCBI Taxonomy" id="80388"/>
    <lineage>
        <taxon>Eukaryota</taxon>
        <taxon>Fungi</taxon>
        <taxon>Dikarya</taxon>
        <taxon>Ascomycota</taxon>
        <taxon>Pezizomycotina</taxon>
        <taxon>Sordariomycetes</taxon>
        <taxon>Hypocreomycetidae</taxon>
        <taxon>Hypocreales</taxon>
        <taxon>Stachybotryaceae</taxon>
        <taxon>Stachybotrys</taxon>
    </lineage>
</organism>
<keyword evidence="3" id="KW-1185">Reference proteome</keyword>
<evidence type="ECO:0000256" key="1">
    <source>
        <dbReference type="SAM" id="MobiDB-lite"/>
    </source>
</evidence>
<evidence type="ECO:0000313" key="2">
    <source>
        <dbReference type="EMBL" id="KAH7328856.1"/>
    </source>
</evidence>
<protein>
    <submittedName>
        <fullName evidence="2">Uncharacterized protein</fullName>
    </submittedName>
</protein>
<name>A0A8K0T3T9_9HYPO</name>